<dbReference type="InterPro" id="IPR050141">
    <property type="entry name" value="GCL_type2/YbdK_subfam"/>
</dbReference>
<protein>
    <recommendedName>
        <fullName evidence="4">Putative glutamate--cysteine ligase 2</fullName>
        <ecNumber evidence="4">6.3.2.2</ecNumber>
    </recommendedName>
    <alternativeName>
        <fullName evidence="4">Gamma-glutamylcysteine synthetase 2</fullName>
        <shortName evidence="4">GCS 2</shortName>
        <shortName evidence="4">Gamma-GCS 2</shortName>
    </alternativeName>
</protein>
<dbReference type="PANTHER" id="PTHR36510">
    <property type="entry name" value="GLUTAMATE--CYSTEINE LIGASE 2-RELATED"/>
    <property type="match status" value="1"/>
</dbReference>
<sequence length="368" mass="42551">MPRPVFTLGIEEEFQTIDPITRDLRSHMSKIVEDGKITLHEQVKAEMHESVVEVGTTICKNIHEAREEVVHLRRQVIELADRVGLKIAAAGTHPFSRWQDQPITPDARYDKIVEELQEAARSNLVFGMHVHIGIENRDLGVYMMNALRYFLPHLFALSTNSPFWEGRETGYKSFRTKVFERFPRTGIPGYFTSASDYDEFLALLIKTGCIDNGKKIWWDLRLHPFFDTIEYRICDMMMRADETIAVAAVMQALVAKIYKLKCQNLNFRLYRSALIKENKWRAARYGIDGRLIDFGSQEEKPARQLILELLDFVDDVLDDLGSRHEVEYILKMLEMGTGADRQLAVFQQTADLTKVVDYILQETTHGLY</sequence>
<evidence type="ECO:0000256" key="4">
    <source>
        <dbReference type="HAMAP-Rule" id="MF_01609"/>
    </source>
</evidence>
<dbReference type="EMBL" id="BAABGQ010000008">
    <property type="protein sequence ID" value="GAA4505432.1"/>
    <property type="molecule type" value="Genomic_DNA"/>
</dbReference>
<keyword evidence="1 4" id="KW-0436">Ligase</keyword>
<dbReference type="RefSeq" id="WP_208130997.1">
    <property type="nucleotide sequence ID" value="NZ_BAABGQ010000008.1"/>
</dbReference>
<dbReference type="SUPFAM" id="SSF55931">
    <property type="entry name" value="Glutamine synthetase/guanido kinase"/>
    <property type="match status" value="1"/>
</dbReference>
<evidence type="ECO:0000313" key="6">
    <source>
        <dbReference type="Proteomes" id="UP001501243"/>
    </source>
</evidence>
<dbReference type="InterPro" id="IPR011793">
    <property type="entry name" value="YbdK"/>
</dbReference>
<dbReference type="GO" id="GO:0016874">
    <property type="term" value="F:ligase activity"/>
    <property type="evidence" value="ECO:0007669"/>
    <property type="project" value="UniProtKB-KW"/>
</dbReference>
<keyword evidence="6" id="KW-1185">Reference proteome</keyword>
<dbReference type="HAMAP" id="MF_01609">
    <property type="entry name" value="Glu_cys_ligase_2"/>
    <property type="match status" value="1"/>
</dbReference>
<dbReference type="NCBIfam" id="NF010039">
    <property type="entry name" value="PRK13515.1"/>
    <property type="match status" value="1"/>
</dbReference>
<evidence type="ECO:0000256" key="1">
    <source>
        <dbReference type="ARBA" id="ARBA00022598"/>
    </source>
</evidence>
<keyword evidence="3 4" id="KW-0067">ATP-binding</keyword>
<comment type="similarity">
    <text evidence="4">Belongs to the glutamate--cysteine ligase type 2 family. YbdK subfamily.</text>
</comment>
<dbReference type="Gene3D" id="3.30.590.20">
    <property type="match status" value="1"/>
</dbReference>
<comment type="function">
    <text evidence="4">ATP-dependent carboxylate-amine ligase which exhibits weak glutamate--cysteine ligase activity.</text>
</comment>
<dbReference type="Pfam" id="PF04107">
    <property type="entry name" value="GCS2"/>
    <property type="match status" value="1"/>
</dbReference>
<dbReference type="InterPro" id="IPR014746">
    <property type="entry name" value="Gln_synth/guanido_kin_cat_dom"/>
</dbReference>
<organism evidence="5 6">
    <name type="scientific">Hymenobacter ginsengisoli</name>
    <dbReference type="NCBI Taxonomy" id="1051626"/>
    <lineage>
        <taxon>Bacteria</taxon>
        <taxon>Pseudomonadati</taxon>
        <taxon>Bacteroidota</taxon>
        <taxon>Cytophagia</taxon>
        <taxon>Cytophagales</taxon>
        <taxon>Hymenobacteraceae</taxon>
        <taxon>Hymenobacter</taxon>
    </lineage>
</organism>
<proteinExistence type="inferred from homology"/>
<comment type="catalytic activity">
    <reaction evidence="4">
        <text>L-cysteine + L-glutamate + ATP = gamma-L-glutamyl-L-cysteine + ADP + phosphate + H(+)</text>
        <dbReference type="Rhea" id="RHEA:13285"/>
        <dbReference type="ChEBI" id="CHEBI:15378"/>
        <dbReference type="ChEBI" id="CHEBI:29985"/>
        <dbReference type="ChEBI" id="CHEBI:30616"/>
        <dbReference type="ChEBI" id="CHEBI:35235"/>
        <dbReference type="ChEBI" id="CHEBI:43474"/>
        <dbReference type="ChEBI" id="CHEBI:58173"/>
        <dbReference type="ChEBI" id="CHEBI:456216"/>
        <dbReference type="EC" id="6.3.2.2"/>
    </reaction>
</comment>
<keyword evidence="2 4" id="KW-0547">Nucleotide-binding</keyword>
<name>A0ABP8QLW0_9BACT</name>
<evidence type="ECO:0000256" key="3">
    <source>
        <dbReference type="ARBA" id="ARBA00022840"/>
    </source>
</evidence>
<evidence type="ECO:0000313" key="5">
    <source>
        <dbReference type="EMBL" id="GAA4505432.1"/>
    </source>
</evidence>
<accession>A0ABP8QLW0</accession>
<dbReference type="NCBIfam" id="TIGR02050">
    <property type="entry name" value="gshA_cyan_rel"/>
    <property type="match status" value="1"/>
</dbReference>
<dbReference type="InterPro" id="IPR006336">
    <property type="entry name" value="GCS2"/>
</dbReference>
<dbReference type="EC" id="6.3.2.2" evidence="4"/>
<reference evidence="6" key="1">
    <citation type="journal article" date="2019" name="Int. J. Syst. Evol. Microbiol.">
        <title>The Global Catalogue of Microorganisms (GCM) 10K type strain sequencing project: providing services to taxonomists for standard genome sequencing and annotation.</title>
        <authorList>
            <consortium name="The Broad Institute Genomics Platform"/>
            <consortium name="The Broad Institute Genome Sequencing Center for Infectious Disease"/>
            <person name="Wu L."/>
            <person name="Ma J."/>
        </authorList>
    </citation>
    <scope>NUCLEOTIDE SEQUENCE [LARGE SCALE GENOMIC DNA]</scope>
    <source>
        <strain evidence="6">JCM 17841</strain>
    </source>
</reference>
<comment type="caution">
    <text evidence="5">The sequence shown here is derived from an EMBL/GenBank/DDBJ whole genome shotgun (WGS) entry which is preliminary data.</text>
</comment>
<evidence type="ECO:0000256" key="2">
    <source>
        <dbReference type="ARBA" id="ARBA00022741"/>
    </source>
</evidence>
<gene>
    <name evidence="5" type="ORF">GCM10023172_33310</name>
</gene>
<dbReference type="PANTHER" id="PTHR36510:SF1">
    <property type="entry name" value="GLUTAMATE--CYSTEINE LIGASE 2-RELATED"/>
    <property type="match status" value="1"/>
</dbReference>
<dbReference type="Proteomes" id="UP001501243">
    <property type="component" value="Unassembled WGS sequence"/>
</dbReference>